<dbReference type="GO" id="GO:0000155">
    <property type="term" value="F:phosphorelay sensor kinase activity"/>
    <property type="evidence" value="ECO:0007669"/>
    <property type="project" value="InterPro"/>
</dbReference>
<dbReference type="STRING" id="257708.RGI145_22020"/>
<dbReference type="InterPro" id="IPR036097">
    <property type="entry name" value="HisK_dim/P_sf"/>
</dbReference>
<dbReference type="InterPro" id="IPR003594">
    <property type="entry name" value="HATPase_dom"/>
</dbReference>
<dbReference type="InterPro" id="IPR038318">
    <property type="entry name" value="KdpD_sf"/>
</dbReference>
<dbReference type="GO" id="GO:0005886">
    <property type="term" value="C:plasma membrane"/>
    <property type="evidence" value="ECO:0007669"/>
    <property type="project" value="TreeGrafter"/>
</dbReference>
<evidence type="ECO:0000256" key="12">
    <source>
        <dbReference type="ARBA" id="ARBA00023136"/>
    </source>
</evidence>
<feature type="transmembrane region" description="Helical" evidence="13">
    <location>
        <begin position="428"/>
        <end position="455"/>
    </location>
</feature>
<evidence type="ECO:0000256" key="2">
    <source>
        <dbReference type="ARBA" id="ARBA00004141"/>
    </source>
</evidence>
<evidence type="ECO:0000256" key="4">
    <source>
        <dbReference type="ARBA" id="ARBA00022553"/>
    </source>
</evidence>
<keyword evidence="11" id="KW-0902">Two-component regulatory system</keyword>
<evidence type="ECO:0000313" key="16">
    <source>
        <dbReference type="Proteomes" id="UP000185494"/>
    </source>
</evidence>
<dbReference type="AlphaFoldDB" id="A0A1L7AMG3"/>
<dbReference type="CDD" id="cd00082">
    <property type="entry name" value="HisKA"/>
    <property type="match status" value="1"/>
</dbReference>
<dbReference type="Pfam" id="PF02702">
    <property type="entry name" value="KdpD"/>
    <property type="match status" value="1"/>
</dbReference>
<dbReference type="SUPFAM" id="SSF55781">
    <property type="entry name" value="GAF domain-like"/>
    <property type="match status" value="1"/>
</dbReference>
<dbReference type="Gene3D" id="3.30.565.10">
    <property type="entry name" value="Histidine kinase-like ATPase, C-terminal domain"/>
    <property type="match status" value="1"/>
</dbReference>
<keyword evidence="8" id="KW-0418">Kinase</keyword>
<dbReference type="Proteomes" id="UP000185494">
    <property type="component" value="Chromosome 2"/>
</dbReference>
<dbReference type="Gene3D" id="1.20.120.620">
    <property type="entry name" value="Backbone structure of the membrane domain of e. Coli histidine kinase receptor kdpd"/>
    <property type="match status" value="1"/>
</dbReference>
<evidence type="ECO:0000256" key="7">
    <source>
        <dbReference type="ARBA" id="ARBA00022741"/>
    </source>
</evidence>
<dbReference type="EC" id="2.7.13.3" evidence="3"/>
<dbReference type="Pfam" id="PF13493">
    <property type="entry name" value="DUF4118"/>
    <property type="match status" value="1"/>
</dbReference>
<dbReference type="Gene3D" id="1.10.287.130">
    <property type="match status" value="1"/>
</dbReference>
<gene>
    <name evidence="15" type="ORF">RGI145_22020</name>
</gene>
<dbReference type="SMART" id="SM00387">
    <property type="entry name" value="HATPase_c"/>
    <property type="match status" value="1"/>
</dbReference>
<dbReference type="InterPro" id="IPR029016">
    <property type="entry name" value="GAF-like_dom_sf"/>
</dbReference>
<evidence type="ECO:0000259" key="14">
    <source>
        <dbReference type="PROSITE" id="PS50109"/>
    </source>
</evidence>
<evidence type="ECO:0000313" key="15">
    <source>
        <dbReference type="EMBL" id="APT59971.1"/>
    </source>
</evidence>
<dbReference type="Pfam" id="PF00512">
    <property type="entry name" value="HisKA"/>
    <property type="match status" value="1"/>
</dbReference>
<dbReference type="SUPFAM" id="SSF52402">
    <property type="entry name" value="Adenine nucleotide alpha hydrolases-like"/>
    <property type="match status" value="1"/>
</dbReference>
<evidence type="ECO:0000256" key="11">
    <source>
        <dbReference type="ARBA" id="ARBA00023012"/>
    </source>
</evidence>
<keyword evidence="4" id="KW-0597">Phosphoprotein</keyword>
<dbReference type="SMART" id="SM00388">
    <property type="entry name" value="HisKA"/>
    <property type="match status" value="1"/>
</dbReference>
<dbReference type="EMBL" id="CP015584">
    <property type="protein sequence ID" value="APT59971.1"/>
    <property type="molecule type" value="Genomic_DNA"/>
</dbReference>
<dbReference type="Gene3D" id="3.30.450.40">
    <property type="match status" value="1"/>
</dbReference>
<sequence length="901" mass="96618">MTREAGAANGEPVRPDPDALLALAKREQRGRLKVFLGAAPGVGKTYEMLTEARRRALGGADVLVGLVETHGRAETAAQLAGLEVLPRASLPYRGQMLSEFDLDAALARHPAILVLDELPHSNAPGSRHPKRWQDVEELRAAGIEVWTAMNVQHLESLSETVARITGVRVAETVPDHVLAGADAVELIDIPPAELLERMRQGKVYRADQTARALKGFFREGNLAALREMALRRTAERVDADVTGYMRANAIAGPWPAGDRVMVLVGGGPEAETVVRQARRIADALRAPLVALHIERSGRAGGDPSQALRLAESLGAETETVVETDLPRAILRVAQSRNVTHLVIGRGRPSFWRRLTGRTFATILMRRTPEFTLHLVPSPAEAGRPKPVADRRGYPAWLGWASVAVGVLAATGIAFALDGRVTEGSLGMVYLATTVAAAVGFGPLHGFATALLSFLLWNYLFIEPRYTLTIDGPQEVLGALVFGLVALLLAGTAGRLGRTARTAQARVFGLRRLVEFSRRLGAPMDRGSLLSLIAEETGRVSGCSCCVLVPLSGEDLPGLGLPRERRPDDTDLILRAAVPSTAEPDDASMAAARWAYAKGKPTGWGTDTLPTALWQFQPLPSGQGIAGVVGIRFADRSEPLDSERSRTLTALLDQAAIALERAELTEDRARSAMRAEADALRTTLLTSLGHDLRTPLTSIRGSLETLRTMGDALSPAARVDLILAAEEETVRLGRFTSNILDMVRLESGQVPLRREAVDLPSALEAAVARAEHVVGRKVERRIAEHLPEPSLDPVLFDQILGNLLDNAMKFSGPEGQVAVVARRLGANVSISVEDDGPGIPREDLARIFDPFFRASRTDRIVAGSGLGLAIARGLTQAMGGAILAESPIQGGHGTRITVRFPA</sequence>
<keyword evidence="7" id="KW-0547">Nucleotide-binding</keyword>
<comment type="subcellular location">
    <subcellularLocation>
        <location evidence="2">Membrane</location>
        <topology evidence="2">Multi-pass membrane protein</topology>
    </subcellularLocation>
</comment>
<evidence type="ECO:0000256" key="9">
    <source>
        <dbReference type="ARBA" id="ARBA00022840"/>
    </source>
</evidence>
<evidence type="ECO:0000256" key="13">
    <source>
        <dbReference type="SAM" id="Phobius"/>
    </source>
</evidence>
<protein>
    <recommendedName>
        <fullName evidence="3">histidine kinase</fullName>
        <ecNumber evidence="3">2.7.13.3</ecNumber>
    </recommendedName>
</protein>
<evidence type="ECO:0000256" key="8">
    <source>
        <dbReference type="ARBA" id="ARBA00022777"/>
    </source>
</evidence>
<feature type="domain" description="Histidine kinase" evidence="14">
    <location>
        <begin position="686"/>
        <end position="901"/>
    </location>
</feature>
<keyword evidence="10 13" id="KW-1133">Transmembrane helix</keyword>
<reference evidence="15 16" key="1">
    <citation type="submission" date="2016-05" db="EMBL/GenBank/DDBJ databases">
        <title>Complete Genome and Methylome Analysis of Psychrotrophic Bacterial Isolates from Antarctic Lake Untersee.</title>
        <authorList>
            <person name="Fomenkov A."/>
            <person name="Akimov V.N."/>
            <person name="Vasilyeva L.V."/>
            <person name="Andersen D."/>
            <person name="Vincze T."/>
            <person name="Roberts R.J."/>
        </authorList>
    </citation>
    <scope>NUCLEOTIDE SEQUENCE [LARGE SCALE GENOMIC DNA]</scope>
    <source>
        <strain evidence="15 16">U14-5</strain>
    </source>
</reference>
<dbReference type="InterPro" id="IPR052023">
    <property type="entry name" value="Histidine_kinase_KdpD"/>
</dbReference>
<dbReference type="CDD" id="cd00075">
    <property type="entry name" value="HATPase"/>
    <property type="match status" value="1"/>
</dbReference>
<dbReference type="SUPFAM" id="SSF47384">
    <property type="entry name" value="Homodimeric domain of signal transducing histidine kinase"/>
    <property type="match status" value="1"/>
</dbReference>
<dbReference type="InterPro" id="IPR003661">
    <property type="entry name" value="HisK_dim/P_dom"/>
</dbReference>
<dbReference type="PROSITE" id="PS50109">
    <property type="entry name" value="HIS_KIN"/>
    <property type="match status" value="1"/>
</dbReference>
<dbReference type="GO" id="GO:0005524">
    <property type="term" value="F:ATP binding"/>
    <property type="evidence" value="ECO:0007669"/>
    <property type="project" value="UniProtKB-KW"/>
</dbReference>
<organism evidence="15 16">
    <name type="scientific">Roseomonas gilardii</name>
    <dbReference type="NCBI Taxonomy" id="257708"/>
    <lineage>
        <taxon>Bacteria</taxon>
        <taxon>Pseudomonadati</taxon>
        <taxon>Pseudomonadota</taxon>
        <taxon>Alphaproteobacteria</taxon>
        <taxon>Acetobacterales</taxon>
        <taxon>Roseomonadaceae</taxon>
        <taxon>Roseomonas</taxon>
    </lineage>
</organism>
<dbReference type="InterPro" id="IPR014729">
    <property type="entry name" value="Rossmann-like_a/b/a_fold"/>
</dbReference>
<keyword evidence="6 13" id="KW-0812">Transmembrane</keyword>
<keyword evidence="9" id="KW-0067">ATP-binding</keyword>
<dbReference type="PANTHER" id="PTHR45569">
    <property type="entry name" value="SENSOR PROTEIN KDPD"/>
    <property type="match status" value="1"/>
</dbReference>
<dbReference type="Gene3D" id="3.40.50.300">
    <property type="entry name" value="P-loop containing nucleotide triphosphate hydrolases"/>
    <property type="match status" value="1"/>
</dbReference>
<accession>A0A1L7AMG3</accession>
<dbReference type="InterPro" id="IPR003852">
    <property type="entry name" value="Sig_transdc_His_kinase_KdpD_N"/>
</dbReference>
<dbReference type="Gene3D" id="3.40.50.620">
    <property type="entry name" value="HUPs"/>
    <property type="match status" value="1"/>
</dbReference>
<name>A0A1L7AMG3_9PROT</name>
<proteinExistence type="predicted"/>
<dbReference type="InterPro" id="IPR005467">
    <property type="entry name" value="His_kinase_dom"/>
</dbReference>
<dbReference type="FunFam" id="3.40.50.300:FF:000483">
    <property type="entry name" value="Sensor histidine kinase KdpD"/>
    <property type="match status" value="1"/>
</dbReference>
<dbReference type="Pfam" id="PF02518">
    <property type="entry name" value="HATPase_c"/>
    <property type="match status" value="1"/>
</dbReference>
<dbReference type="RefSeq" id="WP_075800682.1">
    <property type="nucleotide sequence ID" value="NZ_CP015584.1"/>
</dbReference>
<comment type="catalytic activity">
    <reaction evidence="1">
        <text>ATP + protein L-histidine = ADP + protein N-phospho-L-histidine.</text>
        <dbReference type="EC" id="2.7.13.3"/>
    </reaction>
</comment>
<dbReference type="InterPro" id="IPR027417">
    <property type="entry name" value="P-loop_NTPase"/>
</dbReference>
<evidence type="ECO:0000256" key="10">
    <source>
        <dbReference type="ARBA" id="ARBA00022989"/>
    </source>
</evidence>
<feature type="transmembrane region" description="Helical" evidence="13">
    <location>
        <begin position="475"/>
        <end position="495"/>
    </location>
</feature>
<dbReference type="InterPro" id="IPR025201">
    <property type="entry name" value="KdpD_TM"/>
</dbReference>
<dbReference type="SUPFAM" id="SSF55874">
    <property type="entry name" value="ATPase domain of HSP90 chaperone/DNA topoisomerase II/histidine kinase"/>
    <property type="match status" value="1"/>
</dbReference>
<dbReference type="GO" id="GO:0005737">
    <property type="term" value="C:cytoplasm"/>
    <property type="evidence" value="ECO:0007669"/>
    <property type="project" value="UniProtKB-ARBA"/>
</dbReference>
<keyword evidence="5" id="KW-0808">Transferase</keyword>
<keyword evidence="12 13" id="KW-0472">Membrane</keyword>
<dbReference type="InterPro" id="IPR004358">
    <property type="entry name" value="Sig_transdc_His_kin-like_C"/>
</dbReference>
<feature type="transmembrane region" description="Helical" evidence="13">
    <location>
        <begin position="396"/>
        <end position="416"/>
    </location>
</feature>
<dbReference type="InterPro" id="IPR036890">
    <property type="entry name" value="HATPase_C_sf"/>
</dbReference>
<dbReference type="PRINTS" id="PR00344">
    <property type="entry name" value="BCTRLSENSOR"/>
</dbReference>
<dbReference type="PANTHER" id="PTHR45569:SF1">
    <property type="entry name" value="SENSOR PROTEIN KDPD"/>
    <property type="match status" value="1"/>
</dbReference>
<evidence type="ECO:0000256" key="6">
    <source>
        <dbReference type="ARBA" id="ARBA00022692"/>
    </source>
</evidence>
<evidence type="ECO:0000256" key="3">
    <source>
        <dbReference type="ARBA" id="ARBA00012438"/>
    </source>
</evidence>
<dbReference type="KEGG" id="rgi:RGI145_22020"/>
<evidence type="ECO:0000256" key="5">
    <source>
        <dbReference type="ARBA" id="ARBA00022679"/>
    </source>
</evidence>
<evidence type="ECO:0000256" key="1">
    <source>
        <dbReference type="ARBA" id="ARBA00000085"/>
    </source>
</evidence>